<evidence type="ECO:0000256" key="6">
    <source>
        <dbReference type="HAMAP-Rule" id="MF_00223"/>
    </source>
</evidence>
<dbReference type="Gene3D" id="1.10.286.10">
    <property type="match status" value="1"/>
</dbReference>
<dbReference type="Proteomes" id="UP000009049">
    <property type="component" value="Chromosome"/>
</dbReference>
<gene>
    <name evidence="6" type="primary">folE</name>
    <name evidence="8" type="ordered locus">RB2501_04585</name>
</gene>
<evidence type="ECO:0000256" key="1">
    <source>
        <dbReference type="ARBA" id="ARBA00001052"/>
    </source>
</evidence>
<dbReference type="NCBIfam" id="NF006824">
    <property type="entry name" value="PRK09347.1-1"/>
    <property type="match status" value="1"/>
</dbReference>
<sequence length="176" mass="19926">MQALGMDLSDTSLADTPMRVARMYVNETFRGLSAKNFPRISFFEKAPGTPEMIVVNDITLYSYCEHHFVPFFGKVHVAYIPGDRLLGLSKVNRVVDYLSRKPHLQERLTREIADTLSELLQTRHVAVFVEAQHLCVASRGVRDAKSITRTGCYLGQFQNTHTRAEFMASLKMQGSL</sequence>
<dbReference type="InterPro" id="IPR043133">
    <property type="entry name" value="GTP-CH-I_C/QueF"/>
</dbReference>
<feature type="domain" description="GTP cyclohydrolase I" evidence="7">
    <location>
        <begin position="1"/>
        <end position="170"/>
    </location>
</feature>
<dbReference type="HOGENOM" id="CLU_049768_3_2_10"/>
<proteinExistence type="inferred from homology"/>
<dbReference type="NCBIfam" id="NF006826">
    <property type="entry name" value="PRK09347.1-3"/>
    <property type="match status" value="1"/>
</dbReference>
<dbReference type="InterPro" id="IPR018234">
    <property type="entry name" value="GTP_CycHdrlase_I_CS"/>
</dbReference>
<dbReference type="EC" id="3.5.4.16" evidence="6"/>
<dbReference type="HAMAP" id="MF_00223">
    <property type="entry name" value="FolE"/>
    <property type="match status" value="1"/>
</dbReference>
<comment type="pathway">
    <text evidence="2 6">Cofactor biosynthesis; 7,8-dihydroneopterin triphosphate biosynthesis; 7,8-dihydroneopterin triphosphate from GTP: step 1/1.</text>
</comment>
<evidence type="ECO:0000256" key="4">
    <source>
        <dbReference type="ARBA" id="ARBA00022563"/>
    </source>
</evidence>
<dbReference type="PANTHER" id="PTHR11109">
    <property type="entry name" value="GTP CYCLOHYDROLASE I"/>
    <property type="match status" value="1"/>
</dbReference>
<keyword evidence="6" id="KW-0342">GTP-binding</keyword>
<comment type="catalytic activity">
    <reaction evidence="1 6">
        <text>GTP + H2O = 7,8-dihydroneopterin 3'-triphosphate + formate + H(+)</text>
        <dbReference type="Rhea" id="RHEA:17473"/>
        <dbReference type="ChEBI" id="CHEBI:15377"/>
        <dbReference type="ChEBI" id="CHEBI:15378"/>
        <dbReference type="ChEBI" id="CHEBI:15740"/>
        <dbReference type="ChEBI" id="CHEBI:37565"/>
        <dbReference type="ChEBI" id="CHEBI:58462"/>
        <dbReference type="EC" id="3.5.4.16"/>
    </reaction>
</comment>
<dbReference type="KEGG" id="rbi:RB2501_04585"/>
<dbReference type="UniPathway" id="UPA00848">
    <property type="reaction ID" value="UER00151"/>
</dbReference>
<dbReference type="InterPro" id="IPR043134">
    <property type="entry name" value="GTP-CH-I_N"/>
</dbReference>
<dbReference type="AlphaFoldDB" id="A4CGT7"/>
<comment type="subunit">
    <text evidence="6">Homopolymer.</text>
</comment>
<keyword evidence="4 6" id="KW-0554">One-carbon metabolism</keyword>
<comment type="similarity">
    <text evidence="3 6">Belongs to the GTP cyclohydrolase I family.</text>
</comment>
<dbReference type="GO" id="GO:0008270">
    <property type="term" value="F:zinc ion binding"/>
    <property type="evidence" value="ECO:0007669"/>
    <property type="project" value="UniProtKB-UniRule"/>
</dbReference>
<dbReference type="GO" id="GO:0005737">
    <property type="term" value="C:cytoplasm"/>
    <property type="evidence" value="ECO:0007669"/>
    <property type="project" value="TreeGrafter"/>
</dbReference>
<evidence type="ECO:0000256" key="2">
    <source>
        <dbReference type="ARBA" id="ARBA00005080"/>
    </source>
</evidence>
<dbReference type="GO" id="GO:0006729">
    <property type="term" value="P:tetrahydrobiopterin biosynthetic process"/>
    <property type="evidence" value="ECO:0007669"/>
    <property type="project" value="TreeGrafter"/>
</dbReference>
<dbReference type="PROSITE" id="PS00859">
    <property type="entry name" value="GTP_CYCLOHYDROL_1_1"/>
    <property type="match status" value="1"/>
</dbReference>
<dbReference type="GO" id="GO:0046654">
    <property type="term" value="P:tetrahydrofolate biosynthetic process"/>
    <property type="evidence" value="ECO:0007669"/>
    <property type="project" value="UniProtKB-UniRule"/>
</dbReference>
<dbReference type="eggNOG" id="COG0302">
    <property type="taxonomic scope" value="Bacteria"/>
</dbReference>
<protein>
    <recommendedName>
        <fullName evidence="6">GTP cyclohydrolase 1</fullName>
        <ecNumber evidence="6">3.5.4.16</ecNumber>
    </recommendedName>
    <alternativeName>
        <fullName evidence="6">GTP cyclohydrolase I</fullName>
        <shortName evidence="6">GTP-CH-I</shortName>
    </alternativeName>
</protein>
<organism evidence="8 9">
    <name type="scientific">Robiginitalea biformata (strain ATCC BAA-864 / DSM 15991 / KCTC 12146 / HTCC2501)</name>
    <dbReference type="NCBI Taxonomy" id="313596"/>
    <lineage>
        <taxon>Bacteria</taxon>
        <taxon>Pseudomonadati</taxon>
        <taxon>Bacteroidota</taxon>
        <taxon>Flavobacteriia</taxon>
        <taxon>Flavobacteriales</taxon>
        <taxon>Flavobacteriaceae</taxon>
        <taxon>Robiginitalea</taxon>
    </lineage>
</organism>
<feature type="binding site" evidence="6">
    <location>
        <position position="64"/>
    </location>
    <ligand>
        <name>Zn(2+)</name>
        <dbReference type="ChEBI" id="CHEBI:29105"/>
    </ligand>
</feature>
<keyword evidence="9" id="KW-1185">Reference proteome</keyword>
<dbReference type="InterPro" id="IPR001474">
    <property type="entry name" value="GTP_CycHdrlase_I"/>
</dbReference>
<dbReference type="STRING" id="313596.RB2501_04585"/>
<feature type="binding site" evidence="6">
    <location>
        <position position="135"/>
    </location>
    <ligand>
        <name>Zn(2+)</name>
        <dbReference type="ChEBI" id="CHEBI:29105"/>
    </ligand>
</feature>
<dbReference type="FunFam" id="3.30.1130.10:FF:000001">
    <property type="entry name" value="GTP cyclohydrolase 1"/>
    <property type="match status" value="1"/>
</dbReference>
<accession>A4CGT7</accession>
<name>A4CGT7_ROBBH</name>
<feature type="binding site" evidence="6">
    <location>
        <position position="67"/>
    </location>
    <ligand>
        <name>Zn(2+)</name>
        <dbReference type="ChEBI" id="CHEBI:29105"/>
    </ligand>
</feature>
<keyword evidence="6" id="KW-0547">Nucleotide-binding</keyword>
<dbReference type="Gene3D" id="3.30.1130.10">
    <property type="match status" value="1"/>
</dbReference>
<keyword evidence="6" id="KW-0862">Zinc</keyword>
<keyword evidence="6" id="KW-0479">Metal-binding</keyword>
<dbReference type="SUPFAM" id="SSF55620">
    <property type="entry name" value="Tetrahydrobiopterin biosynthesis enzymes-like"/>
    <property type="match status" value="1"/>
</dbReference>
<keyword evidence="5 6" id="KW-0378">Hydrolase</keyword>
<evidence type="ECO:0000256" key="3">
    <source>
        <dbReference type="ARBA" id="ARBA00008085"/>
    </source>
</evidence>
<dbReference type="GO" id="GO:0005525">
    <property type="term" value="F:GTP binding"/>
    <property type="evidence" value="ECO:0007669"/>
    <property type="project" value="UniProtKB-KW"/>
</dbReference>
<dbReference type="InterPro" id="IPR020602">
    <property type="entry name" value="GTP_CycHdrlase_I_dom"/>
</dbReference>
<reference evidence="8 9" key="1">
    <citation type="journal article" date="2009" name="J. Bacteriol.">
        <title>Complete genome sequence of Robiginitalea biformata HTCC2501.</title>
        <authorList>
            <person name="Oh H.M."/>
            <person name="Giovannoni S.J."/>
            <person name="Lee K."/>
            <person name="Ferriera S."/>
            <person name="Johnson J."/>
            <person name="Cho J.C."/>
        </authorList>
    </citation>
    <scope>NUCLEOTIDE SEQUENCE [LARGE SCALE GENOMIC DNA]</scope>
    <source>
        <strain evidence="9">ATCC BAA-864 / HTCC2501 / KCTC 12146</strain>
    </source>
</reference>
<dbReference type="PANTHER" id="PTHR11109:SF7">
    <property type="entry name" value="GTP CYCLOHYDROLASE 1"/>
    <property type="match status" value="1"/>
</dbReference>
<dbReference type="NCBIfam" id="TIGR00063">
    <property type="entry name" value="folE"/>
    <property type="match status" value="1"/>
</dbReference>
<dbReference type="Pfam" id="PF01227">
    <property type="entry name" value="GTP_cyclohydroI"/>
    <property type="match status" value="1"/>
</dbReference>
<evidence type="ECO:0000259" key="7">
    <source>
        <dbReference type="Pfam" id="PF01227"/>
    </source>
</evidence>
<evidence type="ECO:0000313" key="9">
    <source>
        <dbReference type="Proteomes" id="UP000009049"/>
    </source>
</evidence>
<dbReference type="GO" id="GO:0003934">
    <property type="term" value="F:GTP cyclohydrolase I activity"/>
    <property type="evidence" value="ECO:0007669"/>
    <property type="project" value="UniProtKB-UniRule"/>
</dbReference>
<dbReference type="GO" id="GO:0006730">
    <property type="term" value="P:one-carbon metabolic process"/>
    <property type="evidence" value="ECO:0007669"/>
    <property type="project" value="UniProtKB-UniRule"/>
</dbReference>
<evidence type="ECO:0000313" key="8">
    <source>
        <dbReference type="EMBL" id="EAR16145.1"/>
    </source>
</evidence>
<evidence type="ECO:0000256" key="5">
    <source>
        <dbReference type="ARBA" id="ARBA00022801"/>
    </source>
</evidence>
<dbReference type="EMBL" id="CP001712">
    <property type="protein sequence ID" value="EAR16145.1"/>
    <property type="molecule type" value="Genomic_DNA"/>
</dbReference>